<evidence type="ECO:0000313" key="1">
    <source>
        <dbReference type="EMBL" id="RXS97310.1"/>
    </source>
</evidence>
<gene>
    <name evidence="1" type="ORF">ESZ00_05215</name>
</gene>
<evidence type="ECO:0000313" key="2">
    <source>
        <dbReference type="Proteomes" id="UP000290253"/>
    </source>
</evidence>
<keyword evidence="2" id="KW-1185">Reference proteome</keyword>
<reference evidence="1 2" key="1">
    <citation type="journal article" date="2016" name="Int. J. Syst. Evol. Microbiol.">
        <title>Acidipila dinghuensis sp. nov., an acidobacterium isolated from forest soil.</title>
        <authorList>
            <person name="Jiang Y.W."/>
            <person name="Wang J."/>
            <person name="Chen M.H."/>
            <person name="Lv Y.Y."/>
            <person name="Qiu L.H."/>
        </authorList>
    </citation>
    <scope>NUCLEOTIDE SEQUENCE [LARGE SCALE GENOMIC DNA]</scope>
    <source>
        <strain evidence="1 2">DHOF10</strain>
    </source>
</reference>
<name>A0A4Q1SJ73_9BACT</name>
<dbReference type="CDD" id="cd07820">
    <property type="entry name" value="SRPBCC_3"/>
    <property type="match status" value="1"/>
</dbReference>
<dbReference type="InterPro" id="IPR023393">
    <property type="entry name" value="START-like_dom_sf"/>
</dbReference>
<dbReference type="AlphaFoldDB" id="A0A4Q1SJ73"/>
<dbReference type="SUPFAM" id="SSF55961">
    <property type="entry name" value="Bet v1-like"/>
    <property type="match status" value="1"/>
</dbReference>
<comment type="caution">
    <text evidence="1">The sequence shown here is derived from an EMBL/GenBank/DDBJ whole genome shotgun (WGS) entry which is preliminary data.</text>
</comment>
<proteinExistence type="predicted"/>
<keyword evidence="1" id="KW-0132">Cell division</keyword>
<keyword evidence="1" id="KW-0131">Cell cycle</keyword>
<dbReference type="EMBL" id="SDMK01000001">
    <property type="protein sequence ID" value="RXS97310.1"/>
    <property type="molecule type" value="Genomic_DNA"/>
</dbReference>
<protein>
    <submittedName>
        <fullName evidence="1">Cell division protein</fullName>
    </submittedName>
</protein>
<organism evidence="1 2">
    <name type="scientific">Silvibacterium dinghuense</name>
    <dbReference type="NCBI Taxonomy" id="1560006"/>
    <lineage>
        <taxon>Bacteria</taxon>
        <taxon>Pseudomonadati</taxon>
        <taxon>Acidobacteriota</taxon>
        <taxon>Terriglobia</taxon>
        <taxon>Terriglobales</taxon>
        <taxon>Acidobacteriaceae</taxon>
        <taxon>Silvibacterium</taxon>
    </lineage>
</organism>
<dbReference type="Gene3D" id="3.30.530.20">
    <property type="match status" value="1"/>
</dbReference>
<dbReference type="OrthoDB" id="9801773at2"/>
<accession>A0A4Q1SJ73</accession>
<dbReference type="GO" id="GO:0051301">
    <property type="term" value="P:cell division"/>
    <property type="evidence" value="ECO:0007669"/>
    <property type="project" value="UniProtKB-KW"/>
</dbReference>
<sequence length="158" mass="18237">MVTIEQSTLIHAPVERCFDLSRSIDVHVRSAEGSGEAAVAGITSGLINLGEQVTWRARHFGVWQELTSKITQYERPDYFQDTMLRGAFRSFQHDHYFQQENLGATMMTDVLRFEVPFAIAGSMAEIFLRPYLARFLRERNAVLKKVAEGEEWKQYLLY</sequence>
<dbReference type="Proteomes" id="UP000290253">
    <property type="component" value="Unassembled WGS sequence"/>
</dbReference>